<dbReference type="NCBIfam" id="TIGR01409">
    <property type="entry name" value="TAT_signal_seq"/>
    <property type="match status" value="1"/>
</dbReference>
<dbReference type="AlphaFoldDB" id="A0A917FBJ7"/>
<dbReference type="Gene3D" id="3.30.70.20">
    <property type="match status" value="2"/>
</dbReference>
<evidence type="ECO:0000256" key="4">
    <source>
        <dbReference type="ARBA" id="ARBA00022737"/>
    </source>
</evidence>
<protein>
    <submittedName>
        <fullName evidence="8">Hydrogenase-2 operon protein HybA</fullName>
    </submittedName>
</protein>
<dbReference type="PANTHER" id="PTHR43545:SF1">
    <property type="entry name" value="HYDROGENASE-2 OPERON PROTEIN HYBA"/>
    <property type="match status" value="1"/>
</dbReference>
<keyword evidence="4" id="KW-0677">Repeat</keyword>
<accession>A0A917FBJ7</accession>
<dbReference type="PROSITE" id="PS00198">
    <property type="entry name" value="4FE4S_FER_1"/>
    <property type="match status" value="1"/>
</dbReference>
<evidence type="ECO:0000313" key="9">
    <source>
        <dbReference type="Proteomes" id="UP000632498"/>
    </source>
</evidence>
<reference evidence="8" key="2">
    <citation type="submission" date="2020-09" db="EMBL/GenBank/DDBJ databases">
        <authorList>
            <person name="Sun Q."/>
            <person name="Zhou Y."/>
        </authorList>
    </citation>
    <scope>NUCLEOTIDE SEQUENCE</scope>
    <source>
        <strain evidence="8">CGMCC 1.15254</strain>
    </source>
</reference>
<evidence type="ECO:0000256" key="5">
    <source>
        <dbReference type="ARBA" id="ARBA00023004"/>
    </source>
</evidence>
<comment type="caution">
    <text evidence="8">The sequence shown here is derived from an EMBL/GenBank/DDBJ whole genome shotgun (WGS) entry which is preliminary data.</text>
</comment>
<evidence type="ECO:0000256" key="6">
    <source>
        <dbReference type="ARBA" id="ARBA00023014"/>
    </source>
</evidence>
<dbReference type="InterPro" id="IPR019546">
    <property type="entry name" value="TAT_signal_bac_arc"/>
</dbReference>
<gene>
    <name evidence="8" type="primary">hybA</name>
    <name evidence="8" type="ORF">GCM10011332_22230</name>
</gene>
<reference evidence="8" key="1">
    <citation type="journal article" date="2014" name="Int. J. Syst. Evol. Microbiol.">
        <title>Complete genome sequence of Corynebacterium casei LMG S-19264T (=DSM 44701T), isolated from a smear-ripened cheese.</title>
        <authorList>
            <consortium name="US DOE Joint Genome Institute (JGI-PGF)"/>
            <person name="Walter F."/>
            <person name="Albersmeier A."/>
            <person name="Kalinowski J."/>
            <person name="Ruckert C."/>
        </authorList>
    </citation>
    <scope>NUCLEOTIDE SEQUENCE</scope>
    <source>
        <strain evidence="8">CGMCC 1.15254</strain>
    </source>
</reference>
<dbReference type="EMBL" id="BMHV01000015">
    <property type="protein sequence ID" value="GGF67676.1"/>
    <property type="molecule type" value="Genomic_DNA"/>
</dbReference>
<keyword evidence="2" id="KW-0004">4Fe-4S</keyword>
<dbReference type="GO" id="GO:0046872">
    <property type="term" value="F:metal ion binding"/>
    <property type="evidence" value="ECO:0007669"/>
    <property type="project" value="UniProtKB-KW"/>
</dbReference>
<evidence type="ECO:0000259" key="7">
    <source>
        <dbReference type="PROSITE" id="PS51379"/>
    </source>
</evidence>
<evidence type="ECO:0000256" key="1">
    <source>
        <dbReference type="ARBA" id="ARBA00004196"/>
    </source>
</evidence>
<dbReference type="Pfam" id="PF13247">
    <property type="entry name" value="Fer4_11"/>
    <property type="match status" value="1"/>
</dbReference>
<keyword evidence="3" id="KW-0479">Metal-binding</keyword>
<dbReference type="RefSeq" id="WP_188665002.1">
    <property type="nucleotide sequence ID" value="NZ_BMHV01000015.1"/>
</dbReference>
<dbReference type="PROSITE" id="PS51379">
    <property type="entry name" value="4FE4S_FER_2"/>
    <property type="match status" value="3"/>
</dbReference>
<dbReference type="GO" id="GO:0051539">
    <property type="term" value="F:4 iron, 4 sulfur cluster binding"/>
    <property type="evidence" value="ECO:0007669"/>
    <property type="project" value="UniProtKB-KW"/>
</dbReference>
<evidence type="ECO:0000256" key="3">
    <source>
        <dbReference type="ARBA" id="ARBA00022723"/>
    </source>
</evidence>
<proteinExistence type="predicted"/>
<keyword evidence="6" id="KW-0411">Iron-sulfur</keyword>
<keyword evidence="5" id="KW-0408">Iron</keyword>
<dbReference type="InterPro" id="IPR017896">
    <property type="entry name" value="4Fe4S_Fe-S-bd"/>
</dbReference>
<comment type="subcellular location">
    <subcellularLocation>
        <location evidence="1">Cell envelope</location>
    </subcellularLocation>
</comment>
<dbReference type="GO" id="GO:0030313">
    <property type="term" value="C:cell envelope"/>
    <property type="evidence" value="ECO:0007669"/>
    <property type="project" value="UniProtKB-SubCell"/>
</dbReference>
<dbReference type="InterPro" id="IPR017900">
    <property type="entry name" value="4Fe4S_Fe_S_CS"/>
</dbReference>
<organism evidence="8 9">
    <name type="scientific">Terasakiella brassicae</name>
    <dbReference type="NCBI Taxonomy" id="1634917"/>
    <lineage>
        <taxon>Bacteria</taxon>
        <taxon>Pseudomonadati</taxon>
        <taxon>Pseudomonadota</taxon>
        <taxon>Alphaproteobacteria</taxon>
        <taxon>Rhodospirillales</taxon>
        <taxon>Terasakiellaceae</taxon>
        <taxon>Terasakiella</taxon>
    </lineage>
</organism>
<name>A0A917FBJ7_9PROT</name>
<feature type="domain" description="4Fe-4S ferredoxin-type" evidence="7">
    <location>
        <begin position="136"/>
        <end position="165"/>
    </location>
</feature>
<dbReference type="Proteomes" id="UP000632498">
    <property type="component" value="Unassembled WGS sequence"/>
</dbReference>
<dbReference type="CDD" id="cd10561">
    <property type="entry name" value="HybA_like"/>
    <property type="match status" value="1"/>
</dbReference>
<evidence type="ECO:0000256" key="2">
    <source>
        <dbReference type="ARBA" id="ARBA00022485"/>
    </source>
</evidence>
<dbReference type="SUPFAM" id="SSF54862">
    <property type="entry name" value="4Fe-4S ferredoxins"/>
    <property type="match status" value="1"/>
</dbReference>
<dbReference type="InterPro" id="IPR051555">
    <property type="entry name" value="FDH_Electron_Transfer_Unit"/>
</dbReference>
<sequence>MDRRTFLKTAGAGVAGAACISTVADARPNLEPAPEAVGMLYDSTLCVGCKACVTACKEVNDMTPVDRGDGHIYDSALDLSGDTLNVIKVYSDGTAAVKDSEENGFAFEKRSCMHCVDPGCVSVCPVTAMRRDPLTGIVTHHPDACIGCRTCMVGCPYNVPQFEYDNAFGRIHKCQMCNQEGLERINKGGMTACAEVCPTGATLFGPRSMLMEEAKRRMELKSGDNYNFPRGDISKPESYHEKELEADYQNHIWGEKEAGGTNVLHISAIAFDKLGMPPLEDRSYASVSEGVQHTLYKYMALPAAAMAGLTYVVKRNKDNHDGEE</sequence>
<dbReference type="InterPro" id="IPR006311">
    <property type="entry name" value="TAT_signal"/>
</dbReference>
<keyword evidence="9" id="KW-1185">Reference proteome</keyword>
<dbReference type="PROSITE" id="PS51257">
    <property type="entry name" value="PROKAR_LIPOPROTEIN"/>
    <property type="match status" value="1"/>
</dbReference>
<feature type="domain" description="4Fe-4S ferredoxin-type" evidence="7">
    <location>
        <begin position="103"/>
        <end position="134"/>
    </location>
</feature>
<dbReference type="PROSITE" id="PS51318">
    <property type="entry name" value="TAT"/>
    <property type="match status" value="1"/>
</dbReference>
<feature type="domain" description="4Fe-4S ferredoxin-type" evidence="7">
    <location>
        <begin position="37"/>
        <end position="67"/>
    </location>
</feature>
<dbReference type="NCBIfam" id="NF008134">
    <property type="entry name" value="PRK10882.1"/>
    <property type="match status" value="1"/>
</dbReference>
<dbReference type="PANTHER" id="PTHR43545">
    <property type="entry name" value="FORMATE DEHYDROGENASE, NITRATE-INDUCIBLE, IRON-SULFUR SUBUNIT"/>
    <property type="match status" value="1"/>
</dbReference>
<evidence type="ECO:0000313" key="8">
    <source>
        <dbReference type="EMBL" id="GGF67676.1"/>
    </source>
</evidence>